<proteinExistence type="predicted"/>
<organism evidence="3 4">
    <name type="scientific">Candidatus Avisuccinivibrio stercorigallinarum</name>
    <dbReference type="NCBI Taxonomy" id="2840704"/>
    <lineage>
        <taxon>Bacteria</taxon>
        <taxon>Pseudomonadati</taxon>
        <taxon>Pseudomonadota</taxon>
        <taxon>Gammaproteobacteria</taxon>
        <taxon>Aeromonadales</taxon>
        <taxon>Succinivibrionaceae</taxon>
        <taxon>Succinivibrionaceae incertae sedis</taxon>
        <taxon>Candidatus Avisuccinivibrio</taxon>
    </lineage>
</organism>
<reference evidence="3" key="1">
    <citation type="submission" date="2020-10" db="EMBL/GenBank/DDBJ databases">
        <authorList>
            <person name="Gilroy R."/>
        </authorList>
    </citation>
    <scope>NUCLEOTIDE SEQUENCE</scope>
    <source>
        <strain evidence="3">17213</strain>
    </source>
</reference>
<feature type="transmembrane region" description="Helical" evidence="2">
    <location>
        <begin position="6"/>
        <end position="24"/>
    </location>
</feature>
<keyword evidence="2" id="KW-0472">Membrane</keyword>
<gene>
    <name evidence="3" type="ORF">IAB19_08470</name>
</gene>
<evidence type="ECO:0000256" key="2">
    <source>
        <dbReference type="SAM" id="Phobius"/>
    </source>
</evidence>
<comment type="caution">
    <text evidence="3">The sequence shown here is derived from an EMBL/GenBank/DDBJ whole genome shotgun (WGS) entry which is preliminary data.</text>
</comment>
<dbReference type="Proteomes" id="UP000823631">
    <property type="component" value="Unassembled WGS sequence"/>
</dbReference>
<feature type="region of interest" description="Disordered" evidence="1">
    <location>
        <begin position="53"/>
        <end position="92"/>
    </location>
</feature>
<accession>A0A9D9DC79</accession>
<protein>
    <submittedName>
        <fullName evidence="3">Uncharacterized protein</fullName>
    </submittedName>
</protein>
<sequence length="92" mass="10574">MSWWIVLIIALPLLFVVGMVYNAIKAQRKLEREMLPEIIRERAEERERIRKAGLIAGHAADPEQNKADPWDDDDDWPVKKPAAKPDRKTGAD</sequence>
<evidence type="ECO:0000313" key="4">
    <source>
        <dbReference type="Proteomes" id="UP000823631"/>
    </source>
</evidence>
<evidence type="ECO:0000256" key="1">
    <source>
        <dbReference type="SAM" id="MobiDB-lite"/>
    </source>
</evidence>
<reference evidence="3" key="2">
    <citation type="journal article" date="2021" name="PeerJ">
        <title>Extensive microbial diversity within the chicken gut microbiome revealed by metagenomics and culture.</title>
        <authorList>
            <person name="Gilroy R."/>
            <person name="Ravi A."/>
            <person name="Getino M."/>
            <person name="Pursley I."/>
            <person name="Horton D.L."/>
            <person name="Alikhan N.F."/>
            <person name="Baker D."/>
            <person name="Gharbi K."/>
            <person name="Hall N."/>
            <person name="Watson M."/>
            <person name="Adriaenssens E.M."/>
            <person name="Foster-Nyarko E."/>
            <person name="Jarju S."/>
            <person name="Secka A."/>
            <person name="Antonio M."/>
            <person name="Oren A."/>
            <person name="Chaudhuri R.R."/>
            <person name="La Ragione R."/>
            <person name="Hildebrand F."/>
            <person name="Pallen M.J."/>
        </authorList>
    </citation>
    <scope>NUCLEOTIDE SEQUENCE</scope>
    <source>
        <strain evidence="3">17213</strain>
    </source>
</reference>
<keyword evidence="2" id="KW-1133">Transmembrane helix</keyword>
<keyword evidence="2" id="KW-0812">Transmembrane</keyword>
<dbReference type="EMBL" id="JADINH010000173">
    <property type="protein sequence ID" value="MBO8416398.1"/>
    <property type="molecule type" value="Genomic_DNA"/>
</dbReference>
<feature type="compositionally biased region" description="Basic and acidic residues" evidence="1">
    <location>
        <begin position="60"/>
        <end position="69"/>
    </location>
</feature>
<name>A0A9D9DC79_9GAMM</name>
<feature type="compositionally biased region" description="Basic and acidic residues" evidence="1">
    <location>
        <begin position="83"/>
        <end position="92"/>
    </location>
</feature>
<evidence type="ECO:0000313" key="3">
    <source>
        <dbReference type="EMBL" id="MBO8416398.1"/>
    </source>
</evidence>
<dbReference type="AlphaFoldDB" id="A0A9D9DC79"/>